<protein>
    <submittedName>
        <fullName evidence="2">Uncharacterized protein</fullName>
    </submittedName>
</protein>
<name>A0A6C0JAV4_9ZZZZ</name>
<evidence type="ECO:0000313" key="2">
    <source>
        <dbReference type="EMBL" id="QHU02782.1"/>
    </source>
</evidence>
<sequence>MVNYNSSEIQKWNDNGPIQNSHNCYSYFLNKLDSNNITKCKMTLTNNKTRKKKFRCNTHQPGYYTGLTQKQYIKRRKPRTPSGFRYHCKDVLKLIKADNPKITILGSSRDAAHTKCHDNEYKGAVVTTSKDAWKHSDYHFYRQDDDNWWSHKDGRNPIKNVDASGKRIRDPFLANRKYKTNNYTDFCSYMCVPRNSEDKNFSATNNTPSRKVRKTRKRMNKSRKQKK</sequence>
<evidence type="ECO:0000256" key="1">
    <source>
        <dbReference type="SAM" id="MobiDB-lite"/>
    </source>
</evidence>
<dbReference type="AlphaFoldDB" id="A0A6C0JAV4"/>
<proteinExistence type="predicted"/>
<feature type="compositionally biased region" description="Basic residues" evidence="1">
    <location>
        <begin position="210"/>
        <end position="227"/>
    </location>
</feature>
<accession>A0A6C0JAV4</accession>
<organism evidence="2">
    <name type="scientific">viral metagenome</name>
    <dbReference type="NCBI Taxonomy" id="1070528"/>
    <lineage>
        <taxon>unclassified sequences</taxon>
        <taxon>metagenomes</taxon>
        <taxon>organismal metagenomes</taxon>
    </lineage>
</organism>
<dbReference type="EMBL" id="MN740363">
    <property type="protein sequence ID" value="QHU02782.1"/>
    <property type="molecule type" value="Genomic_DNA"/>
</dbReference>
<feature type="region of interest" description="Disordered" evidence="1">
    <location>
        <begin position="198"/>
        <end position="227"/>
    </location>
</feature>
<reference evidence="2" key="1">
    <citation type="journal article" date="2020" name="Nature">
        <title>Giant virus diversity and host interactions through global metagenomics.</title>
        <authorList>
            <person name="Schulz F."/>
            <person name="Roux S."/>
            <person name="Paez-Espino D."/>
            <person name="Jungbluth S."/>
            <person name="Walsh D.A."/>
            <person name="Denef V.J."/>
            <person name="McMahon K.D."/>
            <person name="Konstantinidis K.T."/>
            <person name="Eloe-Fadrosh E.A."/>
            <person name="Kyrpides N.C."/>
            <person name="Woyke T."/>
        </authorList>
    </citation>
    <scope>NUCLEOTIDE SEQUENCE</scope>
    <source>
        <strain evidence="2">GVMAG-M-3300025880-76</strain>
    </source>
</reference>